<keyword evidence="1" id="KW-1133">Transmembrane helix</keyword>
<feature type="transmembrane region" description="Helical" evidence="1">
    <location>
        <begin position="46"/>
        <end position="70"/>
    </location>
</feature>
<gene>
    <name evidence="2" type="ORF">SAE02_48440</name>
</gene>
<accession>A0A512DW85</accession>
<keyword evidence="1" id="KW-0472">Membrane</keyword>
<name>A0A512DW85_9PROT</name>
<feature type="transmembrane region" description="Helical" evidence="1">
    <location>
        <begin position="20"/>
        <end position="39"/>
    </location>
</feature>
<keyword evidence="3" id="KW-1185">Reference proteome</keyword>
<evidence type="ECO:0000313" key="2">
    <source>
        <dbReference type="EMBL" id="GEO40696.1"/>
    </source>
</evidence>
<evidence type="ECO:0000256" key="1">
    <source>
        <dbReference type="SAM" id="Phobius"/>
    </source>
</evidence>
<dbReference type="EMBL" id="BJYZ01000023">
    <property type="protein sequence ID" value="GEO40696.1"/>
    <property type="molecule type" value="Genomic_DNA"/>
</dbReference>
<evidence type="ECO:0000313" key="3">
    <source>
        <dbReference type="Proteomes" id="UP000321523"/>
    </source>
</evidence>
<organism evidence="2 3">
    <name type="scientific">Skermanella aerolata</name>
    <dbReference type="NCBI Taxonomy" id="393310"/>
    <lineage>
        <taxon>Bacteria</taxon>
        <taxon>Pseudomonadati</taxon>
        <taxon>Pseudomonadota</taxon>
        <taxon>Alphaproteobacteria</taxon>
        <taxon>Rhodospirillales</taxon>
        <taxon>Azospirillaceae</taxon>
        <taxon>Skermanella</taxon>
    </lineage>
</organism>
<sequence length="92" mass="10604">MAQRITQVGQTAVQYFLDPFWFNLILSLASLWPLWRIFIRAGLNPVWSLLTFVSVVIPLLGQLLVLLVLFHSKWPTMPPKPEPPPRKKPRTA</sequence>
<dbReference type="AlphaFoldDB" id="A0A512DW85"/>
<proteinExistence type="predicted"/>
<protein>
    <submittedName>
        <fullName evidence="2">Uncharacterized protein</fullName>
    </submittedName>
</protein>
<reference evidence="2 3" key="1">
    <citation type="submission" date="2019-07" db="EMBL/GenBank/DDBJ databases">
        <title>Whole genome shotgun sequence of Skermanella aerolata NBRC 106429.</title>
        <authorList>
            <person name="Hosoyama A."/>
            <person name="Uohara A."/>
            <person name="Ohji S."/>
            <person name="Ichikawa N."/>
        </authorList>
    </citation>
    <scope>NUCLEOTIDE SEQUENCE [LARGE SCALE GENOMIC DNA]</scope>
    <source>
        <strain evidence="2 3">NBRC 106429</strain>
    </source>
</reference>
<keyword evidence="1" id="KW-0812">Transmembrane</keyword>
<dbReference type="Proteomes" id="UP000321523">
    <property type="component" value="Unassembled WGS sequence"/>
</dbReference>
<comment type="caution">
    <text evidence="2">The sequence shown here is derived from an EMBL/GenBank/DDBJ whole genome shotgun (WGS) entry which is preliminary data.</text>
</comment>